<comment type="catalytic activity">
    <reaction evidence="3">
        <text>N(6)-acetyl-L-lysyl-[protein] + NAD(+) + H2O = 2''-O-acetyl-ADP-D-ribose + nicotinamide + L-lysyl-[protein]</text>
        <dbReference type="Rhea" id="RHEA:43636"/>
        <dbReference type="Rhea" id="RHEA-COMP:9752"/>
        <dbReference type="Rhea" id="RHEA-COMP:10731"/>
        <dbReference type="ChEBI" id="CHEBI:15377"/>
        <dbReference type="ChEBI" id="CHEBI:17154"/>
        <dbReference type="ChEBI" id="CHEBI:29969"/>
        <dbReference type="ChEBI" id="CHEBI:57540"/>
        <dbReference type="ChEBI" id="CHEBI:61930"/>
        <dbReference type="ChEBI" id="CHEBI:83767"/>
        <dbReference type="EC" id="2.3.1.286"/>
    </reaction>
</comment>
<keyword evidence="7" id="KW-1185">Reference proteome</keyword>
<comment type="domain">
    <text evidence="3">2 residues (Tyr-57 and Arg-60) present in a large hydrophobic pocket are probably involved in substrate specificity. They are important for desuccinylation activity, but dispensable for deacetylation activity.</text>
</comment>
<proteinExistence type="inferred from homology"/>
<dbReference type="InterPro" id="IPR003000">
    <property type="entry name" value="Sirtuin"/>
</dbReference>
<feature type="binding site" evidence="3">
    <location>
        <begin position="202"/>
        <end position="204"/>
    </location>
    <ligand>
        <name>NAD(+)</name>
        <dbReference type="ChEBI" id="CHEBI:57540"/>
    </ligand>
</feature>
<comment type="cofactor">
    <cofactor evidence="3">
        <name>Zn(2+)</name>
        <dbReference type="ChEBI" id="CHEBI:29105"/>
    </cofactor>
    <text evidence="3">Binds 1 zinc ion per subunit.</text>
</comment>
<feature type="binding site" evidence="3">
    <location>
        <begin position="13"/>
        <end position="32"/>
    </location>
    <ligand>
        <name>NAD(+)</name>
        <dbReference type="ChEBI" id="CHEBI:57540"/>
    </ligand>
</feature>
<dbReference type="HAMAP" id="MF_01121">
    <property type="entry name" value="Sirtuin_ClassIII"/>
    <property type="match status" value="1"/>
</dbReference>
<feature type="binding site" evidence="3">
    <location>
        <begin position="92"/>
        <end position="95"/>
    </location>
    <ligand>
        <name>NAD(+)</name>
        <dbReference type="ChEBI" id="CHEBI:57540"/>
    </ligand>
</feature>
<dbReference type="CDD" id="cd01412">
    <property type="entry name" value="SIRT5_Af1_CobB"/>
    <property type="match status" value="1"/>
</dbReference>
<evidence type="ECO:0000256" key="4">
    <source>
        <dbReference type="PROSITE-ProRule" id="PRU00236"/>
    </source>
</evidence>
<evidence type="ECO:0000256" key="2">
    <source>
        <dbReference type="ARBA" id="ARBA00023027"/>
    </source>
</evidence>
<dbReference type="InterPro" id="IPR029035">
    <property type="entry name" value="DHS-like_NAD/FAD-binding_dom"/>
</dbReference>
<sequence>MAKPVQKIVILTGAGISAESGIRTFRASDGLWEDHRIEDVATPEGFEADPELVHEFYNMRRAASSAAQPNAAHIALARLAADPRYEVLIVTQNVDDLHERGGSQNVIHMHGSLYGALCHACGARWPAPEVMQASTPCPECGQRATRPDIVWFGEMPYRMDEIWTALRAADLFVSIGTSGNVYPAAGFVQDASRAGVATLELNLDPSSGTSRFDESRHGPATELVPDWVDKLLA</sequence>
<organism evidence="6 7">
    <name type="scientific">Thioclava litoralis</name>
    <dbReference type="NCBI Taxonomy" id="3076557"/>
    <lineage>
        <taxon>Bacteria</taxon>
        <taxon>Pseudomonadati</taxon>
        <taxon>Pseudomonadota</taxon>
        <taxon>Alphaproteobacteria</taxon>
        <taxon>Rhodobacterales</taxon>
        <taxon>Paracoccaceae</taxon>
        <taxon>Thioclava</taxon>
    </lineage>
</organism>
<feature type="active site" description="Proton acceptor" evidence="3 4">
    <location>
        <position position="110"/>
    </location>
</feature>
<keyword evidence="3" id="KW-0963">Cytoplasm</keyword>
<feature type="binding site" evidence="3">
    <location>
        <position position="60"/>
    </location>
    <ligand>
        <name>substrate</name>
    </ligand>
</feature>
<dbReference type="InterPro" id="IPR026591">
    <property type="entry name" value="Sirtuin_cat_small_dom_sf"/>
</dbReference>
<comment type="similarity">
    <text evidence="3">Belongs to the sirtuin family. Class III subfamily.</text>
</comment>
<comment type="catalytic activity">
    <reaction evidence="3">
        <text>N(6)-succinyl-L-lysyl-[protein] + NAD(+) + H2O = 2''-O-succinyl-ADP-D-ribose + nicotinamide + L-lysyl-[protein]</text>
        <dbReference type="Rhea" id="RHEA:47668"/>
        <dbReference type="Rhea" id="RHEA-COMP:9752"/>
        <dbReference type="Rhea" id="RHEA-COMP:11877"/>
        <dbReference type="ChEBI" id="CHEBI:15377"/>
        <dbReference type="ChEBI" id="CHEBI:17154"/>
        <dbReference type="ChEBI" id="CHEBI:29969"/>
        <dbReference type="ChEBI" id="CHEBI:57540"/>
        <dbReference type="ChEBI" id="CHEBI:87830"/>
        <dbReference type="ChEBI" id="CHEBI:87832"/>
    </reaction>
</comment>
<reference evidence="6 7" key="1">
    <citation type="submission" date="2023-09" db="EMBL/GenBank/DDBJ databases">
        <title>Thioclava shenzhenensis sp. nov., a multidrug resistant bacteria-antagonizing species isolated from coastal seawater.</title>
        <authorList>
            <person name="Long M."/>
        </authorList>
    </citation>
    <scope>NUCLEOTIDE SEQUENCE [LARGE SCALE GENOMIC DNA]</scope>
    <source>
        <strain evidence="6 7">FTW29</strain>
    </source>
</reference>
<feature type="binding site" evidence="3 4">
    <location>
        <position position="121"/>
    </location>
    <ligand>
        <name>Zn(2+)</name>
        <dbReference type="ChEBI" id="CHEBI:29105"/>
    </ligand>
</feature>
<dbReference type="Gene3D" id="3.30.1600.10">
    <property type="entry name" value="SIR2/SIRT2 'Small Domain"/>
    <property type="match status" value="1"/>
</dbReference>
<feature type="binding site" evidence="3">
    <location>
        <begin position="176"/>
        <end position="178"/>
    </location>
    <ligand>
        <name>NAD(+)</name>
        <dbReference type="ChEBI" id="CHEBI:57540"/>
    </ligand>
</feature>
<keyword evidence="3 4" id="KW-0862">Zinc</keyword>
<dbReference type="EC" id="2.3.1.286" evidence="3"/>
<keyword evidence="3 4" id="KW-0479">Metal-binding</keyword>
<dbReference type="PANTHER" id="PTHR11085:SF4">
    <property type="entry name" value="NAD-DEPENDENT PROTEIN DEACYLASE"/>
    <property type="match status" value="1"/>
</dbReference>
<dbReference type="Proteomes" id="UP001623290">
    <property type="component" value="Chromosome"/>
</dbReference>
<gene>
    <name evidence="3" type="primary">cobB</name>
    <name evidence="6" type="ORF">RPE78_08085</name>
</gene>
<feature type="domain" description="Deacetylase sirtuin-type" evidence="5">
    <location>
        <begin position="1"/>
        <end position="233"/>
    </location>
</feature>
<keyword evidence="1 6" id="KW-0808">Transferase</keyword>
<dbReference type="InterPro" id="IPR026590">
    <property type="entry name" value="Ssirtuin_cat_dom"/>
</dbReference>
<feature type="binding site" evidence="3 4">
    <location>
        <position position="137"/>
    </location>
    <ligand>
        <name>Zn(2+)</name>
        <dbReference type="ChEBI" id="CHEBI:29105"/>
    </ligand>
</feature>
<dbReference type="Pfam" id="PF02146">
    <property type="entry name" value="SIR2"/>
    <property type="match status" value="1"/>
</dbReference>
<dbReference type="GO" id="GO:0034979">
    <property type="term" value="F:NAD-dependent protein lysine deacetylase activity"/>
    <property type="evidence" value="ECO:0007669"/>
    <property type="project" value="UniProtKB-EC"/>
</dbReference>
<dbReference type="PROSITE" id="PS50305">
    <property type="entry name" value="SIRTUIN"/>
    <property type="match status" value="1"/>
</dbReference>
<evidence type="ECO:0000313" key="7">
    <source>
        <dbReference type="Proteomes" id="UP001623290"/>
    </source>
</evidence>
<name>A0ABZ1DVA0_9RHOB</name>
<evidence type="ECO:0000313" key="6">
    <source>
        <dbReference type="EMBL" id="WRY32675.1"/>
    </source>
</evidence>
<dbReference type="Gene3D" id="3.40.50.1220">
    <property type="entry name" value="TPP-binding domain"/>
    <property type="match status" value="1"/>
</dbReference>
<comment type="subcellular location">
    <subcellularLocation>
        <location evidence="3">Cytoplasm</location>
    </subcellularLocation>
</comment>
<evidence type="ECO:0000256" key="1">
    <source>
        <dbReference type="ARBA" id="ARBA00022679"/>
    </source>
</evidence>
<dbReference type="InterPro" id="IPR050134">
    <property type="entry name" value="NAD-dep_sirtuin_deacylases"/>
</dbReference>
<keyword evidence="2 3" id="KW-0520">NAD</keyword>
<protein>
    <recommendedName>
        <fullName evidence="3">NAD-dependent protein deacylase</fullName>
        <ecNumber evidence="3">2.3.1.286</ecNumber>
    </recommendedName>
    <alternativeName>
        <fullName evidence="3">Regulatory protein SIR2 homolog</fullName>
    </alternativeName>
</protein>
<dbReference type="EMBL" id="CP135443">
    <property type="protein sequence ID" value="WRY32675.1"/>
    <property type="molecule type" value="Genomic_DNA"/>
</dbReference>
<keyword evidence="6" id="KW-0012">Acyltransferase</keyword>
<feature type="binding site" evidence="3">
    <location>
        <position position="57"/>
    </location>
    <ligand>
        <name>substrate</name>
    </ligand>
</feature>
<dbReference type="PANTHER" id="PTHR11085">
    <property type="entry name" value="NAD-DEPENDENT PROTEIN DEACYLASE SIRTUIN-5, MITOCHONDRIAL-RELATED"/>
    <property type="match status" value="1"/>
</dbReference>
<dbReference type="InterPro" id="IPR027546">
    <property type="entry name" value="Sirtuin_class_III"/>
</dbReference>
<comment type="function">
    <text evidence="3">NAD-dependent lysine deacetylase and desuccinylase that specifically removes acetyl and succinyl groups on target proteins. Modulates the activities of several proteins which are inactive in their acylated form.</text>
</comment>
<dbReference type="RefSeq" id="WP_339108998.1">
    <property type="nucleotide sequence ID" value="NZ_CP135443.1"/>
</dbReference>
<accession>A0ABZ1DVA0</accession>
<feature type="binding site" evidence="3">
    <location>
        <position position="220"/>
    </location>
    <ligand>
        <name>NAD(+)</name>
        <dbReference type="ChEBI" id="CHEBI:57540"/>
    </ligand>
</feature>
<evidence type="ECO:0000259" key="5">
    <source>
        <dbReference type="PROSITE" id="PS50305"/>
    </source>
</evidence>
<dbReference type="SUPFAM" id="SSF52467">
    <property type="entry name" value="DHS-like NAD/FAD-binding domain"/>
    <property type="match status" value="1"/>
</dbReference>
<feature type="binding site" evidence="3 4">
    <location>
        <position position="118"/>
    </location>
    <ligand>
        <name>Zn(2+)</name>
        <dbReference type="ChEBI" id="CHEBI:29105"/>
    </ligand>
</feature>
<evidence type="ECO:0000256" key="3">
    <source>
        <dbReference type="HAMAP-Rule" id="MF_01121"/>
    </source>
</evidence>
<feature type="binding site" evidence="3 4">
    <location>
        <position position="140"/>
    </location>
    <ligand>
        <name>Zn(2+)</name>
        <dbReference type="ChEBI" id="CHEBI:29105"/>
    </ligand>
</feature>